<evidence type="ECO:0008006" key="2">
    <source>
        <dbReference type="Google" id="ProtNLM"/>
    </source>
</evidence>
<accession>A0A6C0E103</accession>
<proteinExistence type="predicted"/>
<dbReference type="AlphaFoldDB" id="A0A6C0E103"/>
<sequence>MNKGILNENMIIKTSDDSPLYLLYSEKDGEEEYNGLILEKDTNKVVCACQQRLKEVSDVGVTELIKRGSIKRLEYCEDGTVIRLYNYKGEWHTATTKCIDANRSYWSSRKSFGKLFWDVFDKQMLPELDPGATYIFILLHTDNRIVVKHQKNSLVYVSKIDNETYTEDFKNVFRNTYGIKRPKQLDISMLHERLGVDDIANMFHPYKRGFIIKTEGEYYKFDFNQYNVVKKLRGNVSDIRYRYIQLLDNPEALNALEYYYSENMFLFAVVKKCVFDLIKNIYAQYVRSHKTHEIVVTEDDHFYRTLKQLHAQYKQSNNSITYSHVFQKIISMDKPVLWKLLKWVD</sequence>
<reference evidence="1" key="1">
    <citation type="journal article" date="2020" name="Nature">
        <title>Giant virus diversity and host interactions through global metagenomics.</title>
        <authorList>
            <person name="Schulz F."/>
            <person name="Roux S."/>
            <person name="Paez-Espino D."/>
            <person name="Jungbluth S."/>
            <person name="Walsh D.A."/>
            <person name="Denef V.J."/>
            <person name="McMahon K.D."/>
            <person name="Konstantinidis K.T."/>
            <person name="Eloe-Fadrosh E.A."/>
            <person name="Kyrpides N.C."/>
            <person name="Woyke T."/>
        </authorList>
    </citation>
    <scope>NUCLEOTIDE SEQUENCE</scope>
    <source>
        <strain evidence="1">GVMAG-M-3300023179-107</strain>
    </source>
</reference>
<dbReference type="EMBL" id="MN739708">
    <property type="protein sequence ID" value="QHT22291.1"/>
    <property type="molecule type" value="Genomic_DNA"/>
</dbReference>
<name>A0A6C0E103_9ZZZZ</name>
<evidence type="ECO:0000313" key="1">
    <source>
        <dbReference type="EMBL" id="QHT22291.1"/>
    </source>
</evidence>
<protein>
    <recommendedName>
        <fullName evidence="2">T4 RNA ligase 1-like N-terminal domain-containing protein</fullName>
    </recommendedName>
</protein>
<organism evidence="1">
    <name type="scientific">viral metagenome</name>
    <dbReference type="NCBI Taxonomy" id="1070528"/>
    <lineage>
        <taxon>unclassified sequences</taxon>
        <taxon>metagenomes</taxon>
        <taxon>organismal metagenomes</taxon>
    </lineage>
</organism>